<dbReference type="OrthoDB" id="3863715at2759"/>
<organism evidence="1 2">
    <name type="scientific">Araneus ventricosus</name>
    <name type="common">Orbweaver spider</name>
    <name type="synonym">Epeira ventricosa</name>
    <dbReference type="NCBI Taxonomy" id="182803"/>
    <lineage>
        <taxon>Eukaryota</taxon>
        <taxon>Metazoa</taxon>
        <taxon>Ecdysozoa</taxon>
        <taxon>Arthropoda</taxon>
        <taxon>Chelicerata</taxon>
        <taxon>Arachnida</taxon>
        <taxon>Araneae</taxon>
        <taxon>Araneomorphae</taxon>
        <taxon>Entelegynae</taxon>
        <taxon>Araneoidea</taxon>
        <taxon>Araneidae</taxon>
        <taxon>Araneus</taxon>
    </lineage>
</organism>
<dbReference type="PANTHER" id="PTHR24559">
    <property type="entry name" value="TRANSPOSON TY3-I GAG-POL POLYPROTEIN"/>
    <property type="match status" value="1"/>
</dbReference>
<proteinExistence type="predicted"/>
<dbReference type="AlphaFoldDB" id="A0A4Y2QKH7"/>
<evidence type="ECO:0000313" key="2">
    <source>
        <dbReference type="Proteomes" id="UP000499080"/>
    </source>
</evidence>
<sequence>MPPMDRIWDMIDRTNRAQDPGLATFVEIGPAWLSTSPECLSSNFRSVRNGRIFPSDCLKFLELKELADVQIERINSFSSETQNKLEFYSAILDNESHDLTHIVDDCLRDQVKHLVEEYEPAKEPKGTDLRLNVVLGDEIPVSQRLRRMPFAGQKIVDKQIDEWLEKGIIKPSCSDYASPILLTEKRDGTHRLYVDFRQRNKKVVKDSFPMPQVEKEII</sequence>
<dbReference type="GO" id="GO:0071897">
    <property type="term" value="P:DNA biosynthetic process"/>
    <property type="evidence" value="ECO:0007669"/>
    <property type="project" value="UniProtKB-ARBA"/>
</dbReference>
<dbReference type="InterPro" id="IPR043502">
    <property type="entry name" value="DNA/RNA_pol_sf"/>
</dbReference>
<dbReference type="Gene3D" id="3.10.10.10">
    <property type="entry name" value="HIV Type 1 Reverse Transcriptase, subunit A, domain 1"/>
    <property type="match status" value="1"/>
</dbReference>
<evidence type="ECO:0008006" key="3">
    <source>
        <dbReference type="Google" id="ProtNLM"/>
    </source>
</evidence>
<comment type="caution">
    <text evidence="1">The sequence shown here is derived from an EMBL/GenBank/DDBJ whole genome shotgun (WGS) entry which is preliminary data.</text>
</comment>
<dbReference type="InterPro" id="IPR053134">
    <property type="entry name" value="RNA-dir_DNA_polymerase"/>
</dbReference>
<dbReference type="PANTHER" id="PTHR24559:SF444">
    <property type="entry name" value="REVERSE TRANSCRIPTASE DOMAIN-CONTAINING PROTEIN"/>
    <property type="match status" value="1"/>
</dbReference>
<name>A0A4Y2QKH7_ARAVE</name>
<reference evidence="1 2" key="1">
    <citation type="journal article" date="2019" name="Sci. Rep.">
        <title>Orb-weaving spider Araneus ventricosus genome elucidates the spidroin gene catalogue.</title>
        <authorList>
            <person name="Kono N."/>
            <person name="Nakamura H."/>
            <person name="Ohtoshi R."/>
            <person name="Moran D.A.P."/>
            <person name="Shinohara A."/>
            <person name="Yoshida Y."/>
            <person name="Fujiwara M."/>
            <person name="Mori M."/>
            <person name="Tomita M."/>
            <person name="Arakawa K."/>
        </authorList>
    </citation>
    <scope>NUCLEOTIDE SEQUENCE [LARGE SCALE GENOMIC DNA]</scope>
</reference>
<gene>
    <name evidence="1" type="ORF">AVEN_68145_1</name>
</gene>
<keyword evidence="2" id="KW-1185">Reference proteome</keyword>
<evidence type="ECO:0000313" key="1">
    <source>
        <dbReference type="EMBL" id="GBN63785.1"/>
    </source>
</evidence>
<accession>A0A4Y2QKH7</accession>
<dbReference type="EMBL" id="BGPR01014110">
    <property type="protein sequence ID" value="GBN63785.1"/>
    <property type="molecule type" value="Genomic_DNA"/>
</dbReference>
<dbReference type="Proteomes" id="UP000499080">
    <property type="component" value="Unassembled WGS sequence"/>
</dbReference>
<dbReference type="SUPFAM" id="SSF56672">
    <property type="entry name" value="DNA/RNA polymerases"/>
    <property type="match status" value="1"/>
</dbReference>
<protein>
    <recommendedName>
        <fullName evidence="3">Transposon Ty3-I Gag-Pol polyprotein</fullName>
    </recommendedName>
</protein>